<name>A0A858MSZ3_9CAUD</name>
<evidence type="ECO:0000313" key="1">
    <source>
        <dbReference type="EMBL" id="QIW87836.1"/>
    </source>
</evidence>
<accession>A0A858MSZ3</accession>
<keyword evidence="2" id="KW-1185">Reference proteome</keyword>
<organism evidence="1 2">
    <name type="scientific">Agrobacterium phage OLIVR5</name>
    <dbReference type="NCBI Taxonomy" id="2723773"/>
    <lineage>
        <taxon>Viruses</taxon>
        <taxon>Duplodnaviria</taxon>
        <taxon>Heunggongvirae</taxon>
        <taxon>Uroviricota</taxon>
        <taxon>Caudoviricetes</taxon>
        <taxon>Pootjesviridae</taxon>
        <taxon>Heverleevirus</taxon>
        <taxon>Heverleevirus OLIVR5</taxon>
    </lineage>
</organism>
<sequence length="78" mass="9006">MTRLVRFATPLTKDTADFCERMTEFMIGYNPKLSVYDKGLNGSHIEIIFEGPLTDCDIKYLPLCLEYMAPVKVRLLEE</sequence>
<protein>
    <submittedName>
        <fullName evidence="1">Uncharacterized protein</fullName>
    </submittedName>
</protein>
<reference evidence="1 2" key="1">
    <citation type="submission" date="2020-03" db="EMBL/GenBank/DDBJ databases">
        <authorList>
            <person name="Holtappels D."/>
            <person name="Bomans J.P.J."/>
            <person name="Lavigne R."/>
            <person name="Wagemans J."/>
        </authorList>
    </citation>
    <scope>NUCLEOTIDE SEQUENCE [LARGE SCALE GENOMIC DNA]</scope>
    <source>
        <strain evidence="1 2">OLIVR5</strain>
    </source>
</reference>
<gene>
    <name evidence="1" type="ORF">Ab1vBOLIVR5_gp188</name>
</gene>
<dbReference type="Proteomes" id="UP000671873">
    <property type="component" value="Segment"/>
</dbReference>
<evidence type="ECO:0000313" key="2">
    <source>
        <dbReference type="Proteomes" id="UP000671873"/>
    </source>
</evidence>
<dbReference type="EMBL" id="MT234342">
    <property type="protein sequence ID" value="QIW87836.1"/>
    <property type="molecule type" value="Genomic_DNA"/>
</dbReference>
<proteinExistence type="predicted"/>